<keyword evidence="10" id="KW-0347">Helicase</keyword>
<dbReference type="Gene3D" id="1.20.120.1080">
    <property type="match status" value="1"/>
</dbReference>
<evidence type="ECO:0000256" key="4">
    <source>
        <dbReference type="ARBA" id="ARBA00013352"/>
    </source>
</evidence>
<keyword evidence="19" id="KW-1185">Reference proteome</keyword>
<dbReference type="EMBL" id="JADBJN010000001">
    <property type="protein sequence ID" value="KAG5684380.1"/>
    <property type="molecule type" value="Genomic_DNA"/>
</dbReference>
<evidence type="ECO:0000256" key="3">
    <source>
        <dbReference type="ARBA" id="ARBA00012552"/>
    </source>
</evidence>
<dbReference type="GO" id="GO:0007283">
    <property type="term" value="P:spermatogenesis"/>
    <property type="evidence" value="ECO:0007669"/>
    <property type="project" value="UniProtKB-KW"/>
</dbReference>
<reference evidence="18" key="1">
    <citation type="submission" date="2021-03" db="EMBL/GenBank/DDBJ databases">
        <title>Chromosome level genome of the anhydrobiotic midge Polypedilum vanderplanki.</title>
        <authorList>
            <person name="Yoshida Y."/>
            <person name="Kikawada T."/>
            <person name="Gusev O."/>
        </authorList>
    </citation>
    <scope>NUCLEOTIDE SEQUENCE</scope>
    <source>
        <strain evidence="18">NIAS01</strain>
        <tissue evidence="18">Whole body or cell culture</tissue>
    </source>
</reference>
<dbReference type="EC" id="3.6.4.13" evidence="3"/>
<evidence type="ECO:0000256" key="10">
    <source>
        <dbReference type="ARBA" id="ARBA00022806"/>
    </source>
</evidence>
<evidence type="ECO:0000256" key="7">
    <source>
        <dbReference type="ARBA" id="ARBA00022741"/>
    </source>
</evidence>
<dbReference type="OrthoDB" id="66977at2759"/>
<sequence length="1286" mass="148407">MSESDFVTNITCEKELPIFHYRDEIVKKIRNNSVIIINGTTGSGKTTQVPQFILDDAIKRKEKCKIIVSQPRKIAAMSIAKRVAIERKCHLGSLVGYQVGLDKKLDKTNFTTNIIFCTTGIILQKLIHVQGIENFTHIILDEIHERDIDTDLLITIIRNHLLEMTCDAKIILMSATINVERFLNYFTLSVNSKEFLTLEQQKQRIIREEPNKIIICEPKVIMIETDKKKTQYKVEIKYLNELSSISFGASSSNLKCPSIPIEMYSLAAKLVILYLRENDDKSVLIFLPGIYEIESAHAILANCSELKEKCMLYVLHSLLPASEQKEIFRASTLPKVILTTNIAESSVTLPNVGCIIDFCLTKSIVGSESSLSSLKLEWATKHSCIQRAGRTGRVCDGKVFRLVDKWHYNNFVEEIIPEMVRAPLETVVLRVKLISTAPPHIFLNQTMNAPKMMSVFKTVMILKELGGLTMFGRDGQFISIDGDLTLVGRIMALLPIDVRLAKLVALGWLFSVLSDTIIIASGLSVKNLFKNHFDKKMYDYTQKLYWANGSCCDSIAILNAYRFWQHAVERGDLKNLEDEQNFCYKYNFERKALHEMRRLIHEIENRIGELILENNVSNMWNQRETHFIIKLCIAGAFMPNYYMQRETEEIDERNASKILCGLNPYQTVYFRKMDFTRIGDLYVEQIKEKLVSEGIIESENNVDISFDCSKILIQFLDSKALIDDEDYNCDAKRIQKRTIFPGMIPQEIYMSIFFRKYSMHRNRLQKKRYDFKQSVNSSLDLHVLNSKFQEEEYAIEQGLGEMVNGSFQLKKQYISSPEKCILPTFSTKNIQGFVTHVEHCNNFYFQPQNGSEVYVEELETKLTFEKFTNVDYPQKGMMVIVLHERKYKRARIDMVIDYDKVVDCFMIDYGYTLEFPFSDILTLSKEKIEKYFSLSERCLDCTLTGIFPSYIKCPRGKWTQNSIHLFRQMVHDKQCEIQVYSVVNDKVSVILYANGVNINDYMVEQNYARIGEESYISRINHYERQNIQYSLENWITRDVEFKTKVNKLLKKSVKAPPINECNRIIQIEGPFSPLETNIGEITLRRNGVVTVNPQSVNNIILNDSLEKGNHGKLLIAADVLTNSSEDSISLYNVTVMPNINGLPAILAMIFAPYAAFYRDDEQNIVKVRFGVGKNSENFEAIFYEHDCILPINFEIVDDDIQNINELRSCMSQLYNEAFSIKDFDKKECKSEVKSLVSKIFSKERPIIHRSANISTIIDKKWPQNDEDYLIIARSAFEKPYIPKAFE</sequence>
<dbReference type="CDD" id="cd20379">
    <property type="entry name" value="Tudor_dTUD-like"/>
    <property type="match status" value="1"/>
</dbReference>
<dbReference type="InterPro" id="IPR007502">
    <property type="entry name" value="Helicase-assoc_dom"/>
</dbReference>
<protein>
    <recommendedName>
        <fullName evidence="4">Probable ATP-dependent RNA helicase spindle-E</fullName>
        <ecNumber evidence="3">3.6.4.13</ecNumber>
    </recommendedName>
</protein>
<dbReference type="InterPro" id="IPR027417">
    <property type="entry name" value="P-loop_NTPase"/>
</dbReference>
<dbReference type="InterPro" id="IPR001650">
    <property type="entry name" value="Helicase_C-like"/>
</dbReference>
<dbReference type="GO" id="GO:0003723">
    <property type="term" value="F:RNA binding"/>
    <property type="evidence" value="ECO:0007669"/>
    <property type="project" value="TreeGrafter"/>
</dbReference>
<accession>A0A9J6CR75</accession>
<evidence type="ECO:0000256" key="5">
    <source>
        <dbReference type="ARBA" id="ARBA00022473"/>
    </source>
</evidence>
<evidence type="ECO:0000259" key="16">
    <source>
        <dbReference type="PROSITE" id="PS51192"/>
    </source>
</evidence>
<dbReference type="SMART" id="SM00487">
    <property type="entry name" value="DEXDc"/>
    <property type="match status" value="1"/>
</dbReference>
<evidence type="ECO:0000313" key="18">
    <source>
        <dbReference type="EMBL" id="KAG5684380.1"/>
    </source>
</evidence>
<keyword evidence="8" id="KW-0221">Differentiation</keyword>
<comment type="similarity">
    <text evidence="2">Belongs to the DEAD box helicase family. DEAH subfamily.</text>
</comment>
<keyword evidence="12" id="KW-0744">Spermatogenesis</keyword>
<dbReference type="Pfam" id="PF00271">
    <property type="entry name" value="Helicase_C"/>
    <property type="match status" value="1"/>
</dbReference>
<dbReference type="CDD" id="cd18791">
    <property type="entry name" value="SF2_C_RHA"/>
    <property type="match status" value="1"/>
</dbReference>
<evidence type="ECO:0000256" key="11">
    <source>
        <dbReference type="ARBA" id="ARBA00022840"/>
    </source>
</evidence>
<comment type="catalytic activity">
    <reaction evidence="15">
        <text>ATP + H2O = ADP + phosphate + H(+)</text>
        <dbReference type="Rhea" id="RHEA:13065"/>
        <dbReference type="ChEBI" id="CHEBI:15377"/>
        <dbReference type="ChEBI" id="CHEBI:15378"/>
        <dbReference type="ChEBI" id="CHEBI:30616"/>
        <dbReference type="ChEBI" id="CHEBI:43474"/>
        <dbReference type="ChEBI" id="CHEBI:456216"/>
        <dbReference type="EC" id="3.6.4.13"/>
    </reaction>
</comment>
<evidence type="ECO:0000256" key="1">
    <source>
        <dbReference type="ARBA" id="ARBA00004496"/>
    </source>
</evidence>
<dbReference type="GO" id="GO:0005737">
    <property type="term" value="C:cytoplasm"/>
    <property type="evidence" value="ECO:0007669"/>
    <property type="project" value="UniProtKB-SubCell"/>
</dbReference>
<evidence type="ECO:0000313" key="19">
    <source>
        <dbReference type="Proteomes" id="UP001107558"/>
    </source>
</evidence>
<feature type="domain" description="Helicase C-terminal" evidence="17">
    <location>
        <begin position="267"/>
        <end position="435"/>
    </location>
</feature>
<dbReference type="GO" id="GO:0051321">
    <property type="term" value="P:meiotic cell cycle"/>
    <property type="evidence" value="ECO:0007669"/>
    <property type="project" value="UniProtKB-KW"/>
</dbReference>
<dbReference type="SMART" id="SM00847">
    <property type="entry name" value="HA2"/>
    <property type="match status" value="1"/>
</dbReference>
<keyword evidence="5" id="KW-0217">Developmental protein</keyword>
<feature type="domain" description="Helicase ATP-binding" evidence="16">
    <location>
        <begin position="26"/>
        <end position="195"/>
    </location>
</feature>
<evidence type="ECO:0000256" key="9">
    <source>
        <dbReference type="ARBA" id="ARBA00022801"/>
    </source>
</evidence>
<comment type="subcellular location">
    <subcellularLocation>
        <location evidence="1">Cytoplasm</location>
    </subcellularLocation>
</comment>
<keyword evidence="13" id="KW-0943">RNA-mediated gene silencing</keyword>
<evidence type="ECO:0000256" key="13">
    <source>
        <dbReference type="ARBA" id="ARBA00023158"/>
    </source>
</evidence>
<dbReference type="PROSITE" id="PS51192">
    <property type="entry name" value="HELICASE_ATP_BIND_1"/>
    <property type="match status" value="1"/>
</dbReference>
<dbReference type="Pfam" id="PF00270">
    <property type="entry name" value="DEAD"/>
    <property type="match status" value="1"/>
</dbReference>
<dbReference type="InterPro" id="IPR002999">
    <property type="entry name" value="Tudor"/>
</dbReference>
<name>A0A9J6CR75_POLVA</name>
<dbReference type="GO" id="GO:0003724">
    <property type="term" value="F:RNA helicase activity"/>
    <property type="evidence" value="ECO:0007669"/>
    <property type="project" value="UniProtKB-EC"/>
</dbReference>
<dbReference type="InterPro" id="IPR035437">
    <property type="entry name" value="SNase_OB-fold_sf"/>
</dbReference>
<dbReference type="Pfam" id="PF00567">
    <property type="entry name" value="TUDOR"/>
    <property type="match status" value="1"/>
</dbReference>
<organism evidence="18 19">
    <name type="scientific">Polypedilum vanderplanki</name>
    <name type="common">Sleeping chironomid midge</name>
    <dbReference type="NCBI Taxonomy" id="319348"/>
    <lineage>
        <taxon>Eukaryota</taxon>
        <taxon>Metazoa</taxon>
        <taxon>Ecdysozoa</taxon>
        <taxon>Arthropoda</taxon>
        <taxon>Hexapoda</taxon>
        <taxon>Insecta</taxon>
        <taxon>Pterygota</taxon>
        <taxon>Neoptera</taxon>
        <taxon>Endopterygota</taxon>
        <taxon>Diptera</taxon>
        <taxon>Nematocera</taxon>
        <taxon>Chironomoidea</taxon>
        <taxon>Chironomidae</taxon>
        <taxon>Chironominae</taxon>
        <taxon>Polypedilum</taxon>
        <taxon>Polypedilum</taxon>
    </lineage>
</organism>
<evidence type="ECO:0000256" key="12">
    <source>
        <dbReference type="ARBA" id="ARBA00022871"/>
    </source>
</evidence>
<evidence type="ECO:0000256" key="15">
    <source>
        <dbReference type="ARBA" id="ARBA00047984"/>
    </source>
</evidence>
<dbReference type="GO" id="GO:0031047">
    <property type="term" value="P:regulatory ncRNA-mediated gene silencing"/>
    <property type="evidence" value="ECO:0007669"/>
    <property type="project" value="UniProtKB-KW"/>
</dbReference>
<dbReference type="GO" id="GO:0016787">
    <property type="term" value="F:hydrolase activity"/>
    <property type="evidence" value="ECO:0007669"/>
    <property type="project" value="UniProtKB-KW"/>
</dbReference>
<keyword evidence="6" id="KW-0963">Cytoplasm</keyword>
<evidence type="ECO:0000256" key="8">
    <source>
        <dbReference type="ARBA" id="ARBA00022782"/>
    </source>
</evidence>
<proteinExistence type="inferred from homology"/>
<keyword evidence="7" id="KW-0547">Nucleotide-binding</keyword>
<keyword evidence="9" id="KW-0378">Hydrolase</keyword>
<dbReference type="GO" id="GO:0030154">
    <property type="term" value="P:cell differentiation"/>
    <property type="evidence" value="ECO:0007669"/>
    <property type="project" value="UniProtKB-KW"/>
</dbReference>
<dbReference type="Gene3D" id="2.30.30.140">
    <property type="match status" value="1"/>
</dbReference>
<dbReference type="Gene3D" id="2.40.50.90">
    <property type="match status" value="1"/>
</dbReference>
<dbReference type="CDD" id="cd17917">
    <property type="entry name" value="DEXHc_RHA-like"/>
    <property type="match status" value="1"/>
</dbReference>
<evidence type="ECO:0000256" key="2">
    <source>
        <dbReference type="ARBA" id="ARBA00008792"/>
    </source>
</evidence>
<evidence type="ECO:0000259" key="17">
    <source>
        <dbReference type="PROSITE" id="PS51194"/>
    </source>
</evidence>
<dbReference type="PANTHER" id="PTHR18934">
    <property type="entry name" value="ATP-DEPENDENT RNA HELICASE"/>
    <property type="match status" value="1"/>
</dbReference>
<dbReference type="SUPFAM" id="SSF52540">
    <property type="entry name" value="P-loop containing nucleoside triphosphate hydrolases"/>
    <property type="match status" value="1"/>
</dbReference>
<dbReference type="InterPro" id="IPR014001">
    <property type="entry name" value="Helicase_ATP-bd"/>
</dbReference>
<keyword evidence="11" id="KW-0067">ATP-binding</keyword>
<evidence type="ECO:0000256" key="6">
    <source>
        <dbReference type="ARBA" id="ARBA00022490"/>
    </source>
</evidence>
<dbReference type="SMART" id="SM00490">
    <property type="entry name" value="HELICc"/>
    <property type="match status" value="1"/>
</dbReference>
<dbReference type="PANTHER" id="PTHR18934:SF113">
    <property type="entry name" value="ATP-DEPENDENT RNA HELICASE TDRD9"/>
    <property type="match status" value="1"/>
</dbReference>
<dbReference type="Gene3D" id="3.40.50.300">
    <property type="entry name" value="P-loop containing nucleotide triphosphate hydrolases"/>
    <property type="match status" value="2"/>
</dbReference>
<comment type="caution">
    <text evidence="18">The sequence shown here is derived from an EMBL/GenBank/DDBJ whole genome shotgun (WGS) entry which is preliminary data.</text>
</comment>
<gene>
    <name evidence="18" type="ORF">PVAND_013615</name>
</gene>
<dbReference type="PROSITE" id="PS51194">
    <property type="entry name" value="HELICASE_CTER"/>
    <property type="match status" value="1"/>
</dbReference>
<keyword evidence="14" id="KW-0469">Meiosis</keyword>
<dbReference type="Proteomes" id="UP001107558">
    <property type="component" value="Chromosome 1"/>
</dbReference>
<evidence type="ECO:0000256" key="14">
    <source>
        <dbReference type="ARBA" id="ARBA00023254"/>
    </source>
</evidence>
<dbReference type="InterPro" id="IPR011545">
    <property type="entry name" value="DEAD/DEAH_box_helicase_dom"/>
</dbReference>
<dbReference type="SUPFAM" id="SSF63748">
    <property type="entry name" value="Tudor/PWWP/MBT"/>
    <property type="match status" value="1"/>
</dbReference>
<dbReference type="GO" id="GO:0005524">
    <property type="term" value="F:ATP binding"/>
    <property type="evidence" value="ECO:0007669"/>
    <property type="project" value="UniProtKB-KW"/>
</dbReference>